<evidence type="ECO:0000259" key="2">
    <source>
        <dbReference type="Pfam" id="PF08240"/>
    </source>
</evidence>
<dbReference type="PANTHER" id="PTHR43677">
    <property type="entry name" value="SHORT-CHAIN DEHYDROGENASE/REDUCTASE"/>
    <property type="match status" value="1"/>
</dbReference>
<dbReference type="Pfam" id="PF08240">
    <property type="entry name" value="ADH_N"/>
    <property type="match status" value="1"/>
</dbReference>
<dbReference type="PANTHER" id="PTHR43677:SF4">
    <property type="entry name" value="QUINONE OXIDOREDUCTASE-LIKE PROTEIN 2"/>
    <property type="match status" value="1"/>
</dbReference>
<dbReference type="Proteomes" id="UP000800036">
    <property type="component" value="Unassembled WGS sequence"/>
</dbReference>
<dbReference type="GO" id="GO:0016491">
    <property type="term" value="F:oxidoreductase activity"/>
    <property type="evidence" value="ECO:0007669"/>
    <property type="project" value="TreeGrafter"/>
</dbReference>
<reference evidence="3" key="1">
    <citation type="journal article" date="2020" name="Stud. Mycol.">
        <title>101 Dothideomycetes genomes: a test case for predicting lifestyles and emergence of pathogens.</title>
        <authorList>
            <person name="Haridas S."/>
            <person name="Albert R."/>
            <person name="Binder M."/>
            <person name="Bloem J."/>
            <person name="Labutti K."/>
            <person name="Salamov A."/>
            <person name="Andreopoulos B."/>
            <person name="Baker S."/>
            <person name="Barry K."/>
            <person name="Bills G."/>
            <person name="Bluhm B."/>
            <person name="Cannon C."/>
            <person name="Castanera R."/>
            <person name="Culley D."/>
            <person name="Daum C."/>
            <person name="Ezra D."/>
            <person name="Gonzalez J."/>
            <person name="Henrissat B."/>
            <person name="Kuo A."/>
            <person name="Liang C."/>
            <person name="Lipzen A."/>
            <person name="Lutzoni F."/>
            <person name="Magnuson J."/>
            <person name="Mondo S."/>
            <person name="Nolan M."/>
            <person name="Ohm R."/>
            <person name="Pangilinan J."/>
            <person name="Park H.-J."/>
            <person name="Ramirez L."/>
            <person name="Alfaro M."/>
            <person name="Sun H."/>
            <person name="Tritt A."/>
            <person name="Yoshinaga Y."/>
            <person name="Zwiers L.-H."/>
            <person name="Turgeon B."/>
            <person name="Goodwin S."/>
            <person name="Spatafora J."/>
            <person name="Crous P."/>
            <person name="Grigoriev I."/>
        </authorList>
    </citation>
    <scope>NUCLEOTIDE SEQUENCE</scope>
    <source>
        <strain evidence="3">CBS 107.79</strain>
    </source>
</reference>
<dbReference type="Gene3D" id="3.40.50.720">
    <property type="entry name" value="NAD(P)-binding Rossmann-like Domain"/>
    <property type="match status" value="1"/>
</dbReference>
<keyword evidence="4" id="KW-1185">Reference proteome</keyword>
<dbReference type="GO" id="GO:0005739">
    <property type="term" value="C:mitochondrion"/>
    <property type="evidence" value="ECO:0007669"/>
    <property type="project" value="TreeGrafter"/>
</dbReference>
<dbReference type="EMBL" id="ML976719">
    <property type="protein sequence ID" value="KAF1968547.1"/>
    <property type="molecule type" value="Genomic_DNA"/>
</dbReference>
<name>A0A6A5V5F2_9PLEO</name>
<protein>
    <recommendedName>
        <fullName evidence="2">Alcohol dehydrogenase-like N-terminal domain-containing protein</fullName>
    </recommendedName>
</protein>
<proteinExistence type="predicted"/>
<sequence length="364" mass="39604">MSTLPSHHRALVVESTSQPLTLETRPTPCPPSAAPSYAFPTPLVPGASAIGRIASLGPDAVALQRGQLIILDCVVRARDDPATAILLAIHDSGSPRSQKLARDIWRDGTFAEYARVPLENCIPLDEKQLCGELGYEIPDLMHMSYLMVAFGGLRDIKLEPGETVLVAPATGEYGGAAVMVAIVMGARVIAMGGNEAELARLKKHVLKGSPGASIDTVQMVGDEMADAENIKKLGRTIDAVMDFTPIQASSLGHNGRISLMCMNENPMVAWTAISKNISFRCKLMYECEDILQLVKMLESGVFPRGKEFVDTKAFSLEDWQACIDAAAQHRDWQACSHCSQVSCNLRCSLRFKLSSQFESLSRWK</sequence>
<dbReference type="InterPro" id="IPR013154">
    <property type="entry name" value="ADH-like_N"/>
</dbReference>
<feature type="domain" description="Alcohol dehydrogenase-like N-terminal" evidence="2">
    <location>
        <begin position="38"/>
        <end position="125"/>
    </location>
</feature>
<gene>
    <name evidence="3" type="ORF">BU23DRAFT_592072</name>
</gene>
<evidence type="ECO:0000313" key="3">
    <source>
        <dbReference type="EMBL" id="KAF1968547.1"/>
    </source>
</evidence>
<evidence type="ECO:0000256" key="1">
    <source>
        <dbReference type="SAM" id="MobiDB-lite"/>
    </source>
</evidence>
<evidence type="ECO:0000313" key="4">
    <source>
        <dbReference type="Proteomes" id="UP000800036"/>
    </source>
</evidence>
<feature type="region of interest" description="Disordered" evidence="1">
    <location>
        <begin position="15"/>
        <end position="34"/>
    </location>
</feature>
<organism evidence="3 4">
    <name type="scientific">Bimuria novae-zelandiae CBS 107.79</name>
    <dbReference type="NCBI Taxonomy" id="1447943"/>
    <lineage>
        <taxon>Eukaryota</taxon>
        <taxon>Fungi</taxon>
        <taxon>Dikarya</taxon>
        <taxon>Ascomycota</taxon>
        <taxon>Pezizomycotina</taxon>
        <taxon>Dothideomycetes</taxon>
        <taxon>Pleosporomycetidae</taxon>
        <taxon>Pleosporales</taxon>
        <taxon>Massarineae</taxon>
        <taxon>Didymosphaeriaceae</taxon>
        <taxon>Bimuria</taxon>
    </lineage>
</organism>
<dbReference type="InterPro" id="IPR036291">
    <property type="entry name" value="NAD(P)-bd_dom_sf"/>
</dbReference>
<accession>A0A6A5V5F2</accession>
<dbReference type="SUPFAM" id="SSF51735">
    <property type="entry name" value="NAD(P)-binding Rossmann-fold domains"/>
    <property type="match status" value="1"/>
</dbReference>
<dbReference type="SUPFAM" id="SSF50129">
    <property type="entry name" value="GroES-like"/>
    <property type="match status" value="1"/>
</dbReference>
<dbReference type="InterPro" id="IPR051397">
    <property type="entry name" value="Zn-ADH-like_protein"/>
</dbReference>
<dbReference type="Gene3D" id="3.90.180.10">
    <property type="entry name" value="Medium-chain alcohol dehydrogenases, catalytic domain"/>
    <property type="match status" value="1"/>
</dbReference>
<dbReference type="InterPro" id="IPR011032">
    <property type="entry name" value="GroES-like_sf"/>
</dbReference>
<dbReference type="AlphaFoldDB" id="A0A6A5V5F2"/>
<dbReference type="OrthoDB" id="5407715at2759"/>
<dbReference type="CDD" id="cd05188">
    <property type="entry name" value="MDR"/>
    <property type="match status" value="1"/>
</dbReference>